<dbReference type="Gene3D" id="1.10.510.10">
    <property type="entry name" value="Transferase(Phosphotransferase) domain 1"/>
    <property type="match status" value="1"/>
</dbReference>
<dbReference type="InterPro" id="IPR000719">
    <property type="entry name" value="Prot_kinase_dom"/>
</dbReference>
<reference evidence="2" key="1">
    <citation type="submission" date="2024-03" db="EMBL/GenBank/DDBJ databases">
        <authorList>
            <consortium name="ELIXIR-Norway"/>
            <consortium name="Elixir Norway"/>
        </authorList>
    </citation>
    <scope>NUCLEOTIDE SEQUENCE</scope>
</reference>
<dbReference type="EMBL" id="OZ023705">
    <property type="protein sequence ID" value="CAK9874292.1"/>
    <property type="molecule type" value="Genomic_DNA"/>
</dbReference>
<dbReference type="SMART" id="SM00220">
    <property type="entry name" value="S_TKc"/>
    <property type="match status" value="1"/>
</dbReference>
<dbReference type="InterPro" id="IPR011009">
    <property type="entry name" value="Kinase-like_dom_sf"/>
</dbReference>
<protein>
    <recommendedName>
        <fullName evidence="1">Protein kinase domain-containing protein</fullName>
    </recommendedName>
</protein>
<accession>A0ABP1BFV6</accession>
<dbReference type="Pfam" id="PF00069">
    <property type="entry name" value="Pkinase"/>
    <property type="match status" value="1"/>
</dbReference>
<dbReference type="InterPro" id="IPR008271">
    <property type="entry name" value="Ser/Thr_kinase_AS"/>
</dbReference>
<name>A0ABP1BFV6_9BRYO</name>
<keyword evidence="3" id="KW-1185">Reference proteome</keyword>
<organism evidence="2 3">
    <name type="scientific">Sphagnum jensenii</name>
    <dbReference type="NCBI Taxonomy" id="128206"/>
    <lineage>
        <taxon>Eukaryota</taxon>
        <taxon>Viridiplantae</taxon>
        <taxon>Streptophyta</taxon>
        <taxon>Embryophyta</taxon>
        <taxon>Bryophyta</taxon>
        <taxon>Sphagnophytina</taxon>
        <taxon>Sphagnopsida</taxon>
        <taxon>Sphagnales</taxon>
        <taxon>Sphagnaceae</taxon>
        <taxon>Sphagnum</taxon>
    </lineage>
</organism>
<feature type="domain" description="Protein kinase" evidence="1">
    <location>
        <begin position="257"/>
        <end position="517"/>
    </location>
</feature>
<evidence type="ECO:0000313" key="2">
    <source>
        <dbReference type="EMBL" id="CAK9874292.1"/>
    </source>
</evidence>
<dbReference type="SUPFAM" id="SSF56112">
    <property type="entry name" value="Protein kinase-like (PK-like)"/>
    <property type="match status" value="1"/>
</dbReference>
<proteinExistence type="predicted"/>
<dbReference type="PANTHER" id="PTHR44329">
    <property type="entry name" value="SERINE/THREONINE-PROTEIN KINASE TNNI3K-RELATED"/>
    <property type="match status" value="1"/>
</dbReference>
<gene>
    <name evidence="2" type="ORF">CSSPJE1EN2_LOCUS16733</name>
</gene>
<evidence type="ECO:0000313" key="3">
    <source>
        <dbReference type="Proteomes" id="UP001497522"/>
    </source>
</evidence>
<sequence>MAVTNQLNKLKRDVETEKVLTTLELDLAATKGLNKSNIDAQRERQKVLSTIELVFAVRPDEIQLNKQLCRYLGKQLGKVRNVVEFLNEPLGTMLVPDIYRSACEELHLVVKRVENLQQRCKTLPWLDAAITLANVKEEVLELLLDLSWWTHMLKIATNNSGMGGSGVTQKVEAAVMKLEALFEKRRKEGSSFQKASQADKEYLVSRLQGVLEEKRTPNGERSTPVTHDREYILATYLLFRIKEDPITPDVEPQLKHYVPVNHLGSGANGEVGEVTWLNQNCAHKSFTTNDEKEVTLLKVCSHPHIVQYFWHWQEGRKSHMMMELMPENLSTHIDKRNGTPFPLHVAIDIMLQIAKAMQYLHSQKIVHRDLKPSNILVKPLPESSDGYIQVKLADFGVSKFYNKTKTFSRQTHMVGTSVYAAPEVFTQEVVLDNNTPKFPSKADVWSFAMVCSEILTGEQPFIRQQRVGLHDRIKKSGIRPQLPNDCPYDLRFCITQCWNLDPRRRPKFNDVYKMLNVAKARSLGILHFDTFKHLFSPNQHLLSKSLKVARHIFLVLEKDQVDRWKFVDVLTQYTLIYTDIDAYVSVVTENLKVEGMPKLFSYKQLKSATNDFHDDNKLAEASCGFLWCSF</sequence>
<dbReference type="PROSITE" id="PS00108">
    <property type="entry name" value="PROTEIN_KINASE_ST"/>
    <property type="match status" value="1"/>
</dbReference>
<dbReference type="PROSITE" id="PS50011">
    <property type="entry name" value="PROTEIN_KINASE_DOM"/>
    <property type="match status" value="1"/>
</dbReference>
<evidence type="ECO:0000259" key="1">
    <source>
        <dbReference type="PROSITE" id="PS50011"/>
    </source>
</evidence>
<dbReference type="PANTHER" id="PTHR44329:SF260">
    <property type="entry name" value="PROTEIN KINASE DOMAIN-CONTAINING PROTEIN"/>
    <property type="match status" value="1"/>
</dbReference>
<dbReference type="InterPro" id="IPR051681">
    <property type="entry name" value="Ser/Thr_Kinases-Pseudokinases"/>
</dbReference>
<dbReference type="Proteomes" id="UP001497522">
    <property type="component" value="Chromosome 4"/>
</dbReference>